<feature type="transmembrane region" description="Helical" evidence="1">
    <location>
        <begin position="136"/>
        <end position="155"/>
    </location>
</feature>
<sequence>MNCWKSVNLRKENNTTKMTIMSVGFSFLTFMFTFLIFSSLQPETQLKGIGLEVLLLIMLMIYPLHSILHAVPLWMIGIATTWKFDRDRRKQLPVIKYSFSKPVSRNMYVTAMLNPFIILGTASIAGAVLMPGYMHYFLIIFSLNSGMALHDFAFIRQLVRAPKHCTVERKLDGMDIVLKQPS</sequence>
<evidence type="ECO:0000313" key="3">
    <source>
        <dbReference type="Proteomes" id="UP000199488"/>
    </source>
</evidence>
<feature type="transmembrane region" description="Helical" evidence="1">
    <location>
        <begin position="108"/>
        <end position="130"/>
    </location>
</feature>
<reference evidence="2 3" key="1">
    <citation type="submission" date="2016-10" db="EMBL/GenBank/DDBJ databases">
        <authorList>
            <person name="de Groot N.N."/>
        </authorList>
    </citation>
    <scope>NUCLEOTIDE SEQUENCE [LARGE SCALE GENOMIC DNA]</scope>
    <source>
        <strain evidence="2 3">DSM 23126</strain>
    </source>
</reference>
<dbReference type="OrthoDB" id="2360495at2"/>
<dbReference type="RefSeq" id="WP_091612103.1">
    <property type="nucleotide sequence ID" value="NZ_FNNC01000001.1"/>
</dbReference>
<dbReference type="Proteomes" id="UP000199488">
    <property type="component" value="Unassembled WGS sequence"/>
</dbReference>
<evidence type="ECO:0000313" key="2">
    <source>
        <dbReference type="EMBL" id="SDW28432.1"/>
    </source>
</evidence>
<gene>
    <name evidence="2" type="ORF">SAMN05421781_1087</name>
</gene>
<dbReference type="EMBL" id="FNNC01000001">
    <property type="protein sequence ID" value="SDW28432.1"/>
    <property type="molecule type" value="Genomic_DNA"/>
</dbReference>
<keyword evidence="1" id="KW-0472">Membrane</keyword>
<organism evidence="2 3">
    <name type="scientific">Marinococcus luteus</name>
    <dbReference type="NCBI Taxonomy" id="1122204"/>
    <lineage>
        <taxon>Bacteria</taxon>
        <taxon>Bacillati</taxon>
        <taxon>Bacillota</taxon>
        <taxon>Bacilli</taxon>
        <taxon>Bacillales</taxon>
        <taxon>Bacillaceae</taxon>
        <taxon>Marinococcus</taxon>
    </lineage>
</organism>
<accession>A0A1H2S9X3</accession>
<dbReference type="STRING" id="1122204.SAMN05421781_1087"/>
<dbReference type="InterPro" id="IPR021683">
    <property type="entry name" value="DUF3267"/>
</dbReference>
<proteinExistence type="predicted"/>
<feature type="transmembrane region" description="Helical" evidence="1">
    <location>
        <begin position="20"/>
        <end position="41"/>
    </location>
</feature>
<feature type="transmembrane region" description="Helical" evidence="1">
    <location>
        <begin position="53"/>
        <end position="82"/>
    </location>
</feature>
<dbReference type="AlphaFoldDB" id="A0A1H2S9X3"/>
<evidence type="ECO:0000256" key="1">
    <source>
        <dbReference type="SAM" id="Phobius"/>
    </source>
</evidence>
<keyword evidence="3" id="KW-1185">Reference proteome</keyword>
<protein>
    <submittedName>
        <fullName evidence="2">Putative zincin peptidase</fullName>
    </submittedName>
</protein>
<dbReference type="Pfam" id="PF11667">
    <property type="entry name" value="DUF3267"/>
    <property type="match status" value="1"/>
</dbReference>
<keyword evidence="1" id="KW-1133">Transmembrane helix</keyword>
<name>A0A1H2S9X3_9BACI</name>
<keyword evidence="1" id="KW-0812">Transmembrane</keyword>